<organism evidence="2 3">
    <name type="scientific">Candidatus Lokiarchaeum ossiferum</name>
    <dbReference type="NCBI Taxonomy" id="2951803"/>
    <lineage>
        <taxon>Archaea</taxon>
        <taxon>Promethearchaeati</taxon>
        <taxon>Promethearchaeota</taxon>
        <taxon>Promethearchaeia</taxon>
        <taxon>Promethearchaeales</taxon>
        <taxon>Promethearchaeaceae</taxon>
        <taxon>Candidatus Lokiarchaeum</taxon>
    </lineage>
</organism>
<dbReference type="Pfam" id="PF00899">
    <property type="entry name" value="ThiF"/>
    <property type="match status" value="1"/>
</dbReference>
<dbReference type="SUPFAM" id="SSF69572">
    <property type="entry name" value="Activating enzymes of the ubiquitin-like proteins"/>
    <property type="match status" value="1"/>
</dbReference>
<protein>
    <recommendedName>
        <fullName evidence="1">THIF-type NAD/FAD binding fold domain-containing protein</fullName>
    </recommendedName>
</protein>
<dbReference type="InterPro" id="IPR035985">
    <property type="entry name" value="Ubiquitin-activating_enz"/>
</dbReference>
<dbReference type="InterPro" id="IPR000594">
    <property type="entry name" value="ThiF_NAD_FAD-bd"/>
</dbReference>
<dbReference type="Gene3D" id="3.40.50.720">
    <property type="entry name" value="NAD(P)-binding Rossmann-like Domain"/>
    <property type="match status" value="2"/>
</dbReference>
<name>A0ABY6I004_9ARCH</name>
<dbReference type="Proteomes" id="UP001208689">
    <property type="component" value="Chromosome"/>
</dbReference>
<sequence length="539" mass="61232">MPNKSVEVKKRSLSQEERERTKRQKLIEGWDQNIVKNSTVFIAGVGALGCEIAKDLALAGIGKLILCDLDTIETSNLSRQMLFYKGDEGRYKAEVAAERLKLMNPFMETEVYTIPLQKISMEKYLECQVVIAALDNVQARMDLNKFCQKLKIPLIEGGTVGFEGHVQVILPEKTMDKFGEPIPFGNETKKIDSIFQEKLWALEEENHPQYFLGMTEIEQLEDKIAQIKKEKITPVLEDLKKEAKVEFLEKRDELCNFTPCYRCVVPIPPPLRNQVAACTLKGIPRTREHCAIRGEVLFSKKFERKPDYNNKIEMTETLAFAQQELEELRARVLDESIPPEYKTQISSEEVSQIKKNILHTFGNNFELEDMENILGNKIPAIQSVSSIISSIQSQEAIKLVFLKAGKNVGPIMDPPYINYNGVYGIFDQVDISRIDSCVVCGSGKGQENLTVALPKESTVSDLFKAMNEVNSSITLDGWMITNPLTKQFVYNPLFEKGRTGPQKLEEFELKNLDEITLTAFGKKKEENEIKQFNVILQLL</sequence>
<evidence type="ECO:0000313" key="2">
    <source>
        <dbReference type="EMBL" id="UYP48151.1"/>
    </source>
</evidence>
<dbReference type="PANTHER" id="PTHR10953">
    <property type="entry name" value="UBIQUITIN-ACTIVATING ENZYME E1"/>
    <property type="match status" value="1"/>
</dbReference>
<reference evidence="2" key="1">
    <citation type="submission" date="2022-09" db="EMBL/GenBank/DDBJ databases">
        <title>Actin cytoskeleton and complex cell architecture in an #Asgard archaeon.</title>
        <authorList>
            <person name="Ponce Toledo R.I."/>
            <person name="Schleper C."/>
            <person name="Rodrigues Oliveira T."/>
            <person name="Wollweber F."/>
            <person name="Xu J."/>
            <person name="Rittmann S."/>
            <person name="Klingl A."/>
            <person name="Pilhofer M."/>
        </authorList>
    </citation>
    <scope>NUCLEOTIDE SEQUENCE</scope>
    <source>
        <strain evidence="2">B-35</strain>
    </source>
</reference>
<accession>A0ABY6I004</accession>
<dbReference type="PANTHER" id="PTHR10953:SF102">
    <property type="entry name" value="ADENYLYLTRANSFERASE AND SULFURTRANSFERASE MOCS3"/>
    <property type="match status" value="1"/>
</dbReference>
<feature type="domain" description="THIF-type NAD/FAD binding fold" evidence="1">
    <location>
        <begin position="31"/>
        <end position="431"/>
    </location>
</feature>
<keyword evidence="3" id="KW-1185">Reference proteome</keyword>
<dbReference type="EMBL" id="CP104013">
    <property type="protein sequence ID" value="UYP48151.1"/>
    <property type="molecule type" value="Genomic_DNA"/>
</dbReference>
<gene>
    <name evidence="2" type="ORF">NEF87_004436</name>
</gene>
<proteinExistence type="predicted"/>
<evidence type="ECO:0000313" key="3">
    <source>
        <dbReference type="Proteomes" id="UP001208689"/>
    </source>
</evidence>
<dbReference type="InterPro" id="IPR045886">
    <property type="entry name" value="ThiF/MoeB/HesA"/>
</dbReference>
<evidence type="ECO:0000259" key="1">
    <source>
        <dbReference type="Pfam" id="PF00899"/>
    </source>
</evidence>